<feature type="region of interest" description="Disordered" evidence="1">
    <location>
        <begin position="241"/>
        <end position="269"/>
    </location>
</feature>
<accession>A0A9Q1JT82</accession>
<proteinExistence type="predicted"/>
<reference evidence="2" key="1">
    <citation type="submission" date="2022-04" db="EMBL/GenBank/DDBJ databases">
        <title>Carnegiea gigantea Genome sequencing and assembly v2.</title>
        <authorList>
            <person name="Copetti D."/>
            <person name="Sanderson M.J."/>
            <person name="Burquez A."/>
            <person name="Wojciechowski M.F."/>
        </authorList>
    </citation>
    <scope>NUCLEOTIDE SEQUENCE</scope>
    <source>
        <strain evidence="2">SGP5-SGP5p</strain>
        <tissue evidence="2">Aerial part</tissue>
    </source>
</reference>
<comment type="caution">
    <text evidence="2">The sequence shown here is derived from an EMBL/GenBank/DDBJ whole genome shotgun (WGS) entry which is preliminary data.</text>
</comment>
<keyword evidence="3" id="KW-1185">Reference proteome</keyword>
<feature type="region of interest" description="Disordered" evidence="1">
    <location>
        <begin position="1"/>
        <end position="20"/>
    </location>
</feature>
<evidence type="ECO:0000313" key="3">
    <source>
        <dbReference type="Proteomes" id="UP001153076"/>
    </source>
</evidence>
<dbReference type="Proteomes" id="UP001153076">
    <property type="component" value="Unassembled WGS sequence"/>
</dbReference>
<name>A0A9Q1JT82_9CARY</name>
<sequence length="287" mass="32089">MEEYVPPTSATATSSSVTLGGSEVPEAAKSHDLARSQTSSNLAADSATKKFVECARPILRLPVTRFALPLLGLLHRFYHLSHRLRSRPWAVVLSYIIKKVASRPLLLVGWLPKGIPDWLLFIPTKKVPLARIPTDKEEVILPILHFRLLLNSHHVTRPVVKQYHLRNLIGFPKLTFSGDVRHHLAINKGREAGKLRMTARNPGAGHPSKVGSRVLAPQHCSKPWHRRSSAPSSECLIHRRTMSPQRGQSRCRGRHNPQGVSLGGEPKTPSEAMKNCLECIQSLTRYW</sequence>
<evidence type="ECO:0000256" key="1">
    <source>
        <dbReference type="SAM" id="MobiDB-lite"/>
    </source>
</evidence>
<organism evidence="2 3">
    <name type="scientific">Carnegiea gigantea</name>
    <dbReference type="NCBI Taxonomy" id="171969"/>
    <lineage>
        <taxon>Eukaryota</taxon>
        <taxon>Viridiplantae</taxon>
        <taxon>Streptophyta</taxon>
        <taxon>Embryophyta</taxon>
        <taxon>Tracheophyta</taxon>
        <taxon>Spermatophyta</taxon>
        <taxon>Magnoliopsida</taxon>
        <taxon>eudicotyledons</taxon>
        <taxon>Gunneridae</taxon>
        <taxon>Pentapetalae</taxon>
        <taxon>Caryophyllales</taxon>
        <taxon>Cactineae</taxon>
        <taxon>Cactaceae</taxon>
        <taxon>Cactoideae</taxon>
        <taxon>Echinocereeae</taxon>
        <taxon>Carnegiea</taxon>
    </lineage>
</organism>
<protein>
    <submittedName>
        <fullName evidence="2">Uncharacterized protein</fullName>
    </submittedName>
</protein>
<dbReference type="EMBL" id="JAKOGI010000784">
    <property type="protein sequence ID" value="KAJ8430536.1"/>
    <property type="molecule type" value="Genomic_DNA"/>
</dbReference>
<dbReference type="AlphaFoldDB" id="A0A9Q1JT82"/>
<gene>
    <name evidence="2" type="ORF">Cgig2_012320</name>
</gene>
<evidence type="ECO:0000313" key="2">
    <source>
        <dbReference type="EMBL" id="KAJ8430536.1"/>
    </source>
</evidence>
<feature type="compositionally biased region" description="Low complexity" evidence="1">
    <location>
        <begin position="1"/>
        <end position="18"/>
    </location>
</feature>